<protein>
    <submittedName>
        <fullName evidence="1">Asparaginase</fullName>
    </submittedName>
</protein>
<comment type="caution">
    <text evidence="1">The sequence shown here is derived from an EMBL/GenBank/DDBJ whole genome shotgun (WGS) entry which is preliminary data.</text>
</comment>
<name>A0A545TR40_9PROT</name>
<dbReference type="OrthoDB" id="9780674at2"/>
<dbReference type="InterPro" id="IPR010349">
    <property type="entry name" value="Asparaginase_II"/>
</dbReference>
<dbReference type="Proteomes" id="UP000315252">
    <property type="component" value="Unassembled WGS sequence"/>
</dbReference>
<reference evidence="1 2" key="1">
    <citation type="submission" date="2019-06" db="EMBL/GenBank/DDBJ databases">
        <title>Whole genome sequence for Rhodospirillaceae sp. R148.</title>
        <authorList>
            <person name="Wang G."/>
        </authorList>
    </citation>
    <scope>NUCLEOTIDE SEQUENCE [LARGE SCALE GENOMIC DNA]</scope>
    <source>
        <strain evidence="1 2">R148</strain>
    </source>
</reference>
<organism evidence="1 2">
    <name type="scientific">Denitrobaculum tricleocarpae</name>
    <dbReference type="NCBI Taxonomy" id="2591009"/>
    <lineage>
        <taxon>Bacteria</taxon>
        <taxon>Pseudomonadati</taxon>
        <taxon>Pseudomonadota</taxon>
        <taxon>Alphaproteobacteria</taxon>
        <taxon>Rhodospirillales</taxon>
        <taxon>Rhodospirillaceae</taxon>
        <taxon>Denitrobaculum</taxon>
    </lineage>
</organism>
<dbReference type="AlphaFoldDB" id="A0A545TR40"/>
<gene>
    <name evidence="1" type="ORF">FKG95_13310</name>
</gene>
<evidence type="ECO:0000313" key="2">
    <source>
        <dbReference type="Proteomes" id="UP000315252"/>
    </source>
</evidence>
<dbReference type="Pfam" id="PF06089">
    <property type="entry name" value="Asparaginase_II"/>
    <property type="match status" value="1"/>
</dbReference>
<evidence type="ECO:0000313" key="1">
    <source>
        <dbReference type="EMBL" id="TQV79684.1"/>
    </source>
</evidence>
<accession>A0A545TR40</accession>
<dbReference type="RefSeq" id="WP_142896864.1">
    <property type="nucleotide sequence ID" value="NZ_ML660055.1"/>
</dbReference>
<sequence>MTESAELTLSSLSSAQKEAAQNVVSPITVEVTRGSMVESLHRVSLAVVDAGGRVVLSSGAFERVVYGRSAIKPLQAIPLVESGAAEAHGLSAAEIAIACASHDGEARHVETVLAWLPRIGCDVSDLECGAHLPYHEASMIALLRSGAEPTAAHNNCSGKHSGFLTLAKHMGVETKGYIKYEHPVQQRILGVLESMCGLDLGDAPRGIDGCGIPVIGIPLGNIALGMARMADPSDQPEARQVASKTILDAMAAEPFMVAGSTRFCTRIMEATGGRALVKTGAEGVYCGAIPELGLGFALKVDDGASRAAEVATGQVLCKLGIISDTHAKSLADLIEPPLFNRAGTRTGQVRPAKELPF</sequence>
<dbReference type="PANTHER" id="PTHR42110:SF1">
    <property type="entry name" value="L-ASPARAGINASE, PUTATIVE (AFU_ORTHOLOGUE AFUA_3G11890)-RELATED"/>
    <property type="match status" value="1"/>
</dbReference>
<keyword evidence="2" id="KW-1185">Reference proteome</keyword>
<dbReference type="PANTHER" id="PTHR42110">
    <property type="entry name" value="L-ASPARAGINASE, PUTATIVE (AFU_ORTHOLOGUE AFUA_3G11890)-RELATED"/>
    <property type="match status" value="1"/>
</dbReference>
<dbReference type="EMBL" id="VHSH01000004">
    <property type="protein sequence ID" value="TQV79684.1"/>
    <property type="molecule type" value="Genomic_DNA"/>
</dbReference>
<proteinExistence type="predicted"/>